<dbReference type="GO" id="GO:0140291">
    <property type="term" value="P:peptidyl-glutamate ADP-deribosylation"/>
    <property type="evidence" value="ECO:0007669"/>
    <property type="project" value="TreeGrafter"/>
</dbReference>
<evidence type="ECO:0000313" key="4">
    <source>
        <dbReference type="Proteomes" id="UP000077856"/>
    </source>
</evidence>
<evidence type="ECO:0000256" key="1">
    <source>
        <dbReference type="ARBA" id="ARBA00035885"/>
    </source>
</evidence>
<reference evidence="3 4" key="1">
    <citation type="submission" date="2016-04" db="EMBL/GenBank/DDBJ databases">
        <title>Complete genome sequence of Bacillus oceanisediminis strain 2691.</title>
        <authorList>
            <person name="Jeong H."/>
            <person name="Kim H.J."/>
            <person name="Lee D.-W."/>
        </authorList>
    </citation>
    <scope>NUCLEOTIDE SEQUENCE [LARGE SCALE GENOMIC DNA]</scope>
    <source>
        <strain evidence="3 4">2691</strain>
        <plasmid evidence="4">pbo1</plasmid>
    </source>
</reference>
<dbReference type="EMBL" id="CP015507">
    <property type="protein sequence ID" value="AND42956.1"/>
    <property type="molecule type" value="Genomic_DNA"/>
</dbReference>
<feature type="domain" description="Macro" evidence="2">
    <location>
        <begin position="1"/>
        <end position="150"/>
    </location>
</feature>
<dbReference type="Pfam" id="PF01661">
    <property type="entry name" value="Macro"/>
    <property type="match status" value="1"/>
</dbReference>
<dbReference type="Proteomes" id="UP000077856">
    <property type="component" value="Plasmid pBO1"/>
</dbReference>
<dbReference type="RefSeq" id="WP_019380941.1">
    <property type="nucleotide sequence ID" value="NZ_CP015507.1"/>
</dbReference>
<keyword evidence="3" id="KW-0614">Plasmid</keyword>
<evidence type="ECO:0000313" key="3">
    <source>
        <dbReference type="EMBL" id="AND42956.1"/>
    </source>
</evidence>
<dbReference type="SMART" id="SM00506">
    <property type="entry name" value="A1pp"/>
    <property type="match status" value="1"/>
</dbReference>
<dbReference type="PANTHER" id="PTHR12521">
    <property type="entry name" value="PROTEIN C6ORF130"/>
    <property type="match status" value="1"/>
</dbReference>
<dbReference type="eggNOG" id="COG2110">
    <property type="taxonomic scope" value="Bacteria"/>
</dbReference>
<evidence type="ECO:0000259" key="2">
    <source>
        <dbReference type="PROSITE" id="PS51154"/>
    </source>
</evidence>
<accession>A0A160MHS2</accession>
<dbReference type="PANTHER" id="PTHR12521:SF0">
    <property type="entry name" value="ADP-RIBOSE GLYCOHYDROLASE OARD1"/>
    <property type="match status" value="1"/>
</dbReference>
<proteinExistence type="predicted"/>
<organism evidence="3 4">
    <name type="scientific">Cytobacillus oceanisediminis 2691</name>
    <dbReference type="NCBI Taxonomy" id="1196031"/>
    <lineage>
        <taxon>Bacteria</taxon>
        <taxon>Bacillati</taxon>
        <taxon>Bacillota</taxon>
        <taxon>Bacilli</taxon>
        <taxon>Bacillales</taxon>
        <taxon>Bacillaceae</taxon>
        <taxon>Cytobacillus</taxon>
    </lineage>
</organism>
<dbReference type="KEGG" id="bon:A361_27665"/>
<dbReference type="PROSITE" id="PS51154">
    <property type="entry name" value="MACRO"/>
    <property type="match status" value="1"/>
</dbReference>
<name>A0A160MHS2_9BACI</name>
<dbReference type="AlphaFoldDB" id="A0A160MHS2"/>
<dbReference type="InterPro" id="IPR002589">
    <property type="entry name" value="Macro_dom"/>
</dbReference>
<gene>
    <name evidence="3" type="ORF">A361_27665</name>
</gene>
<dbReference type="SUPFAM" id="SSF52949">
    <property type="entry name" value="Macro domain-like"/>
    <property type="match status" value="1"/>
</dbReference>
<sequence length="346" mass="39572">MIIYTTGDLLKSSAEALVNTVNCEGYMGKGIAYQFKLKFPENNKDYVKACKTGELQIGKLHYFIEDGKIIVNFPTKNKWRAKSKIEYVEKGLDELIPLIDNLGIQSIAIPPLGAGNGGLVWSEVKTIIEKKLAVVDEKVQIYIFEPSQNYVSQPKAEPNLSLSALILMSIKHHLNKFDTLRLQKTAFYMDVFSRESYFNFTRHKYGPYDNSIAIISRNIKEFQKYHGVMNTEEAYGILYNKIVSGQVEFKLGTLVPFIKIAAEYVNNLSSNHELECLSTITYLLKEKGELSQEEIVDEFKCWSEDKANRFSKEEIINGIEKLFETDIIEKTLMGFTLSQRRTSHHS</sequence>
<comment type="catalytic activity">
    <reaction evidence="1">
        <text>an N-(ADP-alpha-D-ribosyl)-thymidine in DNA + H2O = a thymidine in DNA + ADP-D-ribose</text>
        <dbReference type="Rhea" id="RHEA:71655"/>
        <dbReference type="Rhea" id="RHEA-COMP:13556"/>
        <dbReference type="Rhea" id="RHEA-COMP:18051"/>
        <dbReference type="ChEBI" id="CHEBI:15377"/>
        <dbReference type="ChEBI" id="CHEBI:57967"/>
        <dbReference type="ChEBI" id="CHEBI:137386"/>
        <dbReference type="ChEBI" id="CHEBI:191199"/>
    </reaction>
    <physiologicalReaction direction="left-to-right" evidence="1">
        <dbReference type="Rhea" id="RHEA:71656"/>
    </physiologicalReaction>
</comment>
<protein>
    <submittedName>
        <fullName evidence="3">Appr-1-p processing protein</fullName>
    </submittedName>
</protein>
<dbReference type="CDD" id="cd02901">
    <property type="entry name" value="Macro_Poa1p-like"/>
    <property type="match status" value="1"/>
</dbReference>
<dbReference type="Gene3D" id="3.40.220.10">
    <property type="entry name" value="Leucine Aminopeptidase, subunit E, domain 1"/>
    <property type="match status" value="1"/>
</dbReference>
<dbReference type="InterPro" id="IPR043472">
    <property type="entry name" value="Macro_dom-like"/>
</dbReference>
<geneLocation type="plasmid" evidence="4">
    <name>pbo1</name>
</geneLocation>
<dbReference type="InterPro" id="IPR050892">
    <property type="entry name" value="ADP-ribose_metab_enzymes"/>
</dbReference>